<keyword evidence="11" id="KW-1185">Reference proteome</keyword>
<dbReference type="Pfam" id="PF00501">
    <property type="entry name" value="AMP-binding"/>
    <property type="match status" value="1"/>
</dbReference>
<dbReference type="OrthoDB" id="6614653at2759"/>
<dbReference type="GO" id="GO:0016405">
    <property type="term" value="F:CoA-ligase activity"/>
    <property type="evidence" value="ECO:0007669"/>
    <property type="project" value="InterPro"/>
</dbReference>
<dbReference type="Gene3D" id="2.30.38.10">
    <property type="entry name" value="Luciferase, Domain 3"/>
    <property type="match status" value="1"/>
</dbReference>
<dbReference type="InterPro" id="IPR017896">
    <property type="entry name" value="4Fe4S_Fe-S-bd"/>
</dbReference>
<dbReference type="Pfam" id="PF00037">
    <property type="entry name" value="Fer4"/>
    <property type="match status" value="1"/>
</dbReference>
<proteinExistence type="predicted"/>
<evidence type="ECO:0000256" key="2">
    <source>
        <dbReference type="ARBA" id="ARBA00022448"/>
    </source>
</evidence>
<dbReference type="PROSITE" id="PS51379">
    <property type="entry name" value="4FE4S_FER_2"/>
    <property type="match status" value="1"/>
</dbReference>
<dbReference type="PROSITE" id="PS00198">
    <property type="entry name" value="4FE4S_FER_1"/>
    <property type="match status" value="1"/>
</dbReference>
<evidence type="ECO:0000259" key="9">
    <source>
        <dbReference type="PROSITE" id="PS51379"/>
    </source>
</evidence>
<dbReference type="InterPro" id="IPR017900">
    <property type="entry name" value="4Fe4S_Fe_S_CS"/>
</dbReference>
<dbReference type="GO" id="GO:0051539">
    <property type="term" value="F:4 iron, 4 sulfur cluster binding"/>
    <property type="evidence" value="ECO:0007669"/>
    <property type="project" value="UniProtKB-KW"/>
</dbReference>
<evidence type="ECO:0000256" key="6">
    <source>
        <dbReference type="ARBA" id="ARBA00022982"/>
    </source>
</evidence>
<dbReference type="Proteomes" id="UP001151287">
    <property type="component" value="Unassembled WGS sequence"/>
</dbReference>
<dbReference type="Gene3D" id="3.30.70.20">
    <property type="match status" value="1"/>
</dbReference>
<feature type="domain" description="4Fe-4S ferredoxin-type" evidence="9">
    <location>
        <begin position="556"/>
        <end position="585"/>
    </location>
</feature>
<evidence type="ECO:0000256" key="5">
    <source>
        <dbReference type="ARBA" id="ARBA00022723"/>
    </source>
</evidence>
<protein>
    <recommendedName>
        <fullName evidence="9">4Fe-4S ferredoxin-type domain-containing protein</fullName>
    </recommendedName>
</protein>
<dbReference type="Pfam" id="PF13193">
    <property type="entry name" value="AMP-binding_C"/>
    <property type="match status" value="1"/>
</dbReference>
<keyword evidence="6" id="KW-0249">Electron transport</keyword>
<evidence type="ECO:0000256" key="8">
    <source>
        <dbReference type="ARBA" id="ARBA00023014"/>
    </source>
</evidence>
<evidence type="ECO:0000256" key="4">
    <source>
        <dbReference type="ARBA" id="ARBA00022598"/>
    </source>
</evidence>
<dbReference type="GO" id="GO:0009055">
    <property type="term" value="F:electron transfer activity"/>
    <property type="evidence" value="ECO:0007669"/>
    <property type="project" value="InterPro"/>
</dbReference>
<dbReference type="PRINTS" id="PR00354">
    <property type="entry name" value="7FE8SFRDOXIN"/>
</dbReference>
<dbReference type="InterPro" id="IPR000813">
    <property type="entry name" value="7Fe_ferredoxin"/>
</dbReference>
<dbReference type="AlphaFoldDB" id="A0A9P9Z830"/>
<dbReference type="Gene3D" id="3.40.50.980">
    <property type="match status" value="1"/>
</dbReference>
<dbReference type="EMBL" id="JAMQYH010000052">
    <property type="protein sequence ID" value="KAJ1684038.1"/>
    <property type="molecule type" value="Genomic_DNA"/>
</dbReference>
<organism evidence="10 11">
    <name type="scientific">Rhynchospora breviuscula</name>
    <dbReference type="NCBI Taxonomy" id="2022672"/>
    <lineage>
        <taxon>Eukaryota</taxon>
        <taxon>Viridiplantae</taxon>
        <taxon>Streptophyta</taxon>
        <taxon>Embryophyta</taxon>
        <taxon>Tracheophyta</taxon>
        <taxon>Spermatophyta</taxon>
        <taxon>Magnoliopsida</taxon>
        <taxon>Liliopsida</taxon>
        <taxon>Poales</taxon>
        <taxon>Cyperaceae</taxon>
        <taxon>Cyperoideae</taxon>
        <taxon>Rhynchosporeae</taxon>
        <taxon>Rhynchospora</taxon>
    </lineage>
</organism>
<dbReference type="InterPro" id="IPR045851">
    <property type="entry name" value="AMP-bd_C_sf"/>
</dbReference>
<evidence type="ECO:0000256" key="7">
    <source>
        <dbReference type="ARBA" id="ARBA00023004"/>
    </source>
</evidence>
<keyword evidence="2" id="KW-0813">Transport</keyword>
<evidence type="ECO:0000256" key="1">
    <source>
        <dbReference type="ARBA" id="ARBA00001966"/>
    </source>
</evidence>
<dbReference type="InterPro" id="IPR025110">
    <property type="entry name" value="AMP-bd_C"/>
</dbReference>
<dbReference type="InterPro" id="IPR011957">
    <property type="entry name" value="Benz_CoA_lig"/>
</dbReference>
<accession>A0A9P9Z830</accession>
<keyword evidence="5" id="KW-0479">Metal-binding</keyword>
<keyword evidence="8" id="KW-0411">Iron-sulfur</keyword>
<dbReference type="GO" id="GO:0016878">
    <property type="term" value="F:acid-thiol ligase activity"/>
    <property type="evidence" value="ECO:0007669"/>
    <property type="project" value="TreeGrafter"/>
</dbReference>
<dbReference type="GO" id="GO:0046872">
    <property type="term" value="F:metal ion binding"/>
    <property type="evidence" value="ECO:0007669"/>
    <property type="project" value="UniProtKB-KW"/>
</dbReference>
<dbReference type="SUPFAM" id="SSF56801">
    <property type="entry name" value="Acetyl-CoA synthetase-like"/>
    <property type="match status" value="1"/>
</dbReference>
<dbReference type="GO" id="GO:0044550">
    <property type="term" value="P:secondary metabolite biosynthetic process"/>
    <property type="evidence" value="ECO:0007669"/>
    <property type="project" value="TreeGrafter"/>
</dbReference>
<dbReference type="PANTHER" id="PTHR43352:SF1">
    <property type="entry name" value="ANTHRANILATE--COA LIGASE"/>
    <property type="match status" value="1"/>
</dbReference>
<dbReference type="PANTHER" id="PTHR43352">
    <property type="entry name" value="ACETYL-COA SYNTHETASE"/>
    <property type="match status" value="1"/>
</dbReference>
<keyword evidence="4" id="KW-0436">Ligase</keyword>
<dbReference type="GO" id="GO:0005524">
    <property type="term" value="F:ATP binding"/>
    <property type="evidence" value="ECO:0007669"/>
    <property type="project" value="InterPro"/>
</dbReference>
<comment type="caution">
    <text evidence="10">The sequence shown here is derived from an EMBL/GenBank/DDBJ whole genome shotgun (WGS) entry which is preliminary data.</text>
</comment>
<dbReference type="InterPro" id="IPR000873">
    <property type="entry name" value="AMP-dep_synth/lig_dom"/>
</dbReference>
<keyword evidence="7" id="KW-0408">Iron</keyword>
<name>A0A9P9Z830_9POAL</name>
<reference evidence="10" key="1">
    <citation type="journal article" date="2022" name="Cell">
        <title>Repeat-based holocentromeres influence genome architecture and karyotype evolution.</title>
        <authorList>
            <person name="Hofstatter P.G."/>
            <person name="Thangavel G."/>
            <person name="Lux T."/>
            <person name="Neumann P."/>
            <person name="Vondrak T."/>
            <person name="Novak P."/>
            <person name="Zhang M."/>
            <person name="Costa L."/>
            <person name="Castellani M."/>
            <person name="Scott A."/>
            <person name="Toegelov H."/>
            <person name="Fuchs J."/>
            <person name="Mata-Sucre Y."/>
            <person name="Dias Y."/>
            <person name="Vanzela A.L.L."/>
            <person name="Huettel B."/>
            <person name="Almeida C.C.S."/>
            <person name="Simkova H."/>
            <person name="Souza G."/>
            <person name="Pedrosa-Harand A."/>
            <person name="Macas J."/>
            <person name="Mayer K.F.X."/>
            <person name="Houben A."/>
            <person name="Marques A."/>
        </authorList>
    </citation>
    <scope>NUCLEOTIDE SEQUENCE</scope>
    <source>
        <strain evidence="10">RhyBre1mFocal</strain>
    </source>
</reference>
<sequence>MADEPDFNAARYLLHRHLEEGRGEHVAVRTAAGETTYAGLSALVERVAAAYRALGLRRDDRVMLVASDEVPMLASILAAFHAGLVAVPVSTMFTGRELGGLMADSGARVVVCTEEFAEAVTVALGSAPEVEHVVAVGGAGPDVAPGTLAAHSWENLLALGDRALGEDPRRGALAATGPDSWALWLYTSGTTGLPKAAMHRHASIRTVCETYAHQVLGITPDDTTYSVAKLFFAYGIGNSLFFPLSVGATTVLEPRRPTPAVVHERLVQQRPTLFFGVPTFYAALVASDLPDDAFASVRMCASAGEPLPAPLQRRFTERFGVEILDGIGSTEALHIFLSNSPGDIRPGTTGRAVPGYDLEVRRADGSLADVDEPGALFVRGESNALGYWRRTDASRQVFQGAWLSTGDTYVRDAEGYHRCLGRNSDMLKAGGIWVSPAEVESRLLEHPGVREAAVVGVADGDGLDKPVAVVVLSDDAGDVPAADLVAWCRDGLAHFKAPRQVVLVDELPKTATGKLQRFKVRALLVEGRAPEAEASVPAADACVDECPVDCIYEGSRKSYINPRECIDCGACEPVCPVEAIAQDRRLEEGDEQFIADNAAFFTVTLAGREEPLGDPGGAAKVGDLETDTPLVIGW</sequence>
<dbReference type="NCBIfam" id="TIGR02262">
    <property type="entry name" value="benz_CoA_lig"/>
    <property type="match status" value="1"/>
</dbReference>
<keyword evidence="3" id="KW-0004">4Fe-4S</keyword>
<gene>
    <name evidence="10" type="ORF">LUZ63_020778</name>
</gene>
<comment type="cofactor">
    <cofactor evidence="1">
        <name>[4Fe-4S] cluster</name>
        <dbReference type="ChEBI" id="CHEBI:49883"/>
    </cofactor>
</comment>
<evidence type="ECO:0000256" key="3">
    <source>
        <dbReference type="ARBA" id="ARBA00022485"/>
    </source>
</evidence>
<dbReference type="Gene3D" id="3.30.300.30">
    <property type="match status" value="1"/>
</dbReference>
<evidence type="ECO:0000313" key="11">
    <source>
        <dbReference type="Proteomes" id="UP001151287"/>
    </source>
</evidence>
<evidence type="ECO:0000313" key="10">
    <source>
        <dbReference type="EMBL" id="KAJ1684038.1"/>
    </source>
</evidence>
<dbReference type="SUPFAM" id="SSF54862">
    <property type="entry name" value="4Fe-4S ferredoxins"/>
    <property type="match status" value="1"/>
</dbReference>
<dbReference type="Gene3D" id="3.40.50.12820">
    <property type="match status" value="1"/>
</dbReference>